<dbReference type="PANTHER" id="PTHR13414:SF9">
    <property type="entry name" value="PROTON-COUPLED ZINC ANTIPORTER SLC30A9, MITOCHONDRIAL"/>
    <property type="match status" value="1"/>
</dbReference>
<keyword evidence="10" id="KW-1185">Reference proteome</keyword>
<evidence type="ECO:0000259" key="8">
    <source>
        <dbReference type="Pfam" id="PF01545"/>
    </source>
</evidence>
<dbReference type="InterPro" id="IPR036837">
    <property type="entry name" value="Cation_efflux_CTD_sf"/>
</dbReference>
<feature type="transmembrane region" description="Helical" evidence="7">
    <location>
        <begin position="193"/>
        <end position="211"/>
    </location>
</feature>
<dbReference type="InterPro" id="IPR027469">
    <property type="entry name" value="Cation_efflux_TMD_sf"/>
</dbReference>
<comment type="subcellular location">
    <subcellularLocation>
        <location evidence="1">Membrane</location>
        <topology evidence="1">Multi-pass membrane protein</topology>
    </subcellularLocation>
</comment>
<evidence type="ECO:0000256" key="2">
    <source>
        <dbReference type="ARBA" id="ARBA00022448"/>
    </source>
</evidence>
<evidence type="ECO:0000256" key="3">
    <source>
        <dbReference type="ARBA" id="ARBA00022692"/>
    </source>
</evidence>
<feature type="transmembrane region" description="Helical" evidence="7">
    <location>
        <begin position="157"/>
        <end position="181"/>
    </location>
</feature>
<keyword evidence="2" id="KW-0813">Transport</keyword>
<evidence type="ECO:0000256" key="7">
    <source>
        <dbReference type="SAM" id="Phobius"/>
    </source>
</evidence>
<dbReference type="InterPro" id="IPR040177">
    <property type="entry name" value="SLC30A9"/>
</dbReference>
<dbReference type="InterPro" id="IPR002524">
    <property type="entry name" value="Cation_efflux"/>
</dbReference>
<dbReference type="EMBL" id="JAMZEJ010000002">
    <property type="protein sequence ID" value="MCQ8239803.1"/>
    <property type="molecule type" value="Genomic_DNA"/>
</dbReference>
<dbReference type="PANTHER" id="PTHR13414">
    <property type="entry name" value="HUEL-CATION TRANSPORTER"/>
    <property type="match status" value="1"/>
</dbReference>
<name>A0ABT1VVX4_9PROT</name>
<feature type="domain" description="Cation efflux protein transmembrane" evidence="8">
    <location>
        <begin position="11"/>
        <end position="217"/>
    </location>
</feature>
<reference evidence="9 10" key="1">
    <citation type="submission" date="2022-06" db="EMBL/GenBank/DDBJ databases">
        <title>Rhizosaccharibacter gen. nov. sp. nov. KSS12, endophytic bacteria isolated from sugarcane.</title>
        <authorList>
            <person name="Pitiwittayakul N."/>
        </authorList>
    </citation>
    <scope>NUCLEOTIDE SEQUENCE [LARGE SCALE GENOMIC DNA]</scope>
    <source>
        <strain evidence="9 10">KSS12</strain>
    </source>
</reference>
<organism evidence="9 10">
    <name type="scientific">Rhizosaccharibacter radicis</name>
    <dbReference type="NCBI Taxonomy" id="2782605"/>
    <lineage>
        <taxon>Bacteria</taxon>
        <taxon>Pseudomonadati</taxon>
        <taxon>Pseudomonadota</taxon>
        <taxon>Alphaproteobacteria</taxon>
        <taxon>Acetobacterales</taxon>
        <taxon>Acetobacteraceae</taxon>
        <taxon>Rhizosaccharibacter</taxon>
    </lineage>
</organism>
<gene>
    <name evidence="9" type="ORF">NFI88_02970</name>
</gene>
<protein>
    <submittedName>
        <fullName evidence="9">Cation diffusion facilitator family transporter</fullName>
    </submittedName>
</protein>
<comment type="caution">
    <text evidence="9">The sequence shown here is derived from an EMBL/GenBank/DDBJ whole genome shotgun (WGS) entry which is preliminary data.</text>
</comment>
<dbReference type="Proteomes" id="UP001524547">
    <property type="component" value="Unassembled WGS sequence"/>
</dbReference>
<evidence type="ECO:0000313" key="9">
    <source>
        <dbReference type="EMBL" id="MCQ8239803.1"/>
    </source>
</evidence>
<sequence>MARSSSRLVIYAALGGNALIAASKFAAALFTGSAAMGSEAIHSVVDCGNQLLLLWGLRQAARPADPSHPFGYGLSLYFWTFIVALLIFGIGAGVSVIEGIDKIRHPHPVDAPVVNYVVLALSLVFEGAVWLVALREFRRHKGGRGWIESIRHSKDPLSFIVLFEDTAAMLGLLAALAGVSLSQLLGMPVLDGVASVLIGLILGATGAILAFESQSLLTGEGASREMQDTIRRIVDAEPIVRRVNEVLTMHFGPREVLVALSLDLDDLVPAGAVEAATSRIERRIREAHPEARRIFVEAQDPDAHRRAEASRLADHAADATGSA</sequence>
<feature type="compositionally biased region" description="Basic and acidic residues" evidence="6">
    <location>
        <begin position="301"/>
        <end position="317"/>
    </location>
</feature>
<dbReference type="Gene3D" id="3.30.70.1350">
    <property type="entry name" value="Cation efflux protein, cytoplasmic domain"/>
    <property type="match status" value="1"/>
</dbReference>
<feature type="region of interest" description="Disordered" evidence="6">
    <location>
        <begin position="301"/>
        <end position="323"/>
    </location>
</feature>
<dbReference type="InterPro" id="IPR058533">
    <property type="entry name" value="Cation_efflux_TM"/>
</dbReference>
<evidence type="ECO:0000313" key="10">
    <source>
        <dbReference type="Proteomes" id="UP001524547"/>
    </source>
</evidence>
<dbReference type="SUPFAM" id="SSF160240">
    <property type="entry name" value="Cation efflux protein cytoplasmic domain-like"/>
    <property type="match status" value="1"/>
</dbReference>
<accession>A0ABT1VVX4</accession>
<dbReference type="Gene3D" id="1.20.1510.10">
    <property type="entry name" value="Cation efflux protein transmembrane domain"/>
    <property type="match status" value="1"/>
</dbReference>
<keyword evidence="3 7" id="KW-0812">Transmembrane</keyword>
<evidence type="ECO:0000256" key="4">
    <source>
        <dbReference type="ARBA" id="ARBA00022989"/>
    </source>
</evidence>
<dbReference type="SUPFAM" id="SSF161111">
    <property type="entry name" value="Cation efflux protein transmembrane domain-like"/>
    <property type="match status" value="1"/>
</dbReference>
<evidence type="ECO:0000256" key="5">
    <source>
        <dbReference type="ARBA" id="ARBA00023136"/>
    </source>
</evidence>
<evidence type="ECO:0000256" key="1">
    <source>
        <dbReference type="ARBA" id="ARBA00004141"/>
    </source>
</evidence>
<keyword evidence="5 7" id="KW-0472">Membrane</keyword>
<keyword evidence="4 7" id="KW-1133">Transmembrane helix</keyword>
<feature type="transmembrane region" description="Helical" evidence="7">
    <location>
        <begin position="117"/>
        <end position="137"/>
    </location>
</feature>
<dbReference type="NCBIfam" id="TIGR01297">
    <property type="entry name" value="CDF"/>
    <property type="match status" value="1"/>
</dbReference>
<evidence type="ECO:0000256" key="6">
    <source>
        <dbReference type="SAM" id="MobiDB-lite"/>
    </source>
</evidence>
<feature type="transmembrane region" description="Helical" evidence="7">
    <location>
        <begin position="76"/>
        <end position="97"/>
    </location>
</feature>
<proteinExistence type="predicted"/>
<dbReference type="Pfam" id="PF01545">
    <property type="entry name" value="Cation_efflux"/>
    <property type="match status" value="1"/>
</dbReference>
<dbReference type="RefSeq" id="WP_422918550.1">
    <property type="nucleotide sequence ID" value="NZ_JAMZEJ010000002.1"/>
</dbReference>